<comment type="similarity">
    <text evidence="1 5">Belongs to the eIF-2B alpha/beta/delta subunits family.</text>
</comment>
<dbReference type="Proteomes" id="UP000663131">
    <property type="component" value="Chromosome 5"/>
</dbReference>
<organism evidence="6 7">
    <name type="scientific">Dekkera bruxellensis</name>
    <name type="common">Brettanomyces custersii</name>
    <dbReference type="NCBI Taxonomy" id="5007"/>
    <lineage>
        <taxon>Eukaryota</taxon>
        <taxon>Fungi</taxon>
        <taxon>Dikarya</taxon>
        <taxon>Ascomycota</taxon>
        <taxon>Saccharomycotina</taxon>
        <taxon>Pichiomycetes</taxon>
        <taxon>Pichiales</taxon>
        <taxon>Pichiaceae</taxon>
        <taxon>Brettanomyces</taxon>
    </lineage>
</organism>
<dbReference type="GeneID" id="64576062"/>
<dbReference type="InterPro" id="IPR037171">
    <property type="entry name" value="NagB/RpiA_transferase-like"/>
</dbReference>
<reference evidence="6" key="1">
    <citation type="submission" date="2020-10" db="EMBL/GenBank/DDBJ databases">
        <authorList>
            <person name="Palmer J.M."/>
        </authorList>
    </citation>
    <scope>NUCLEOTIDE SEQUENCE</scope>
    <source>
        <strain evidence="6">UCD 2041</strain>
    </source>
</reference>
<keyword evidence="3" id="KW-0486">Methionine biosynthesis</keyword>
<dbReference type="NCBIfam" id="NF004326">
    <property type="entry name" value="PRK05720.1"/>
    <property type="match status" value="1"/>
</dbReference>
<keyword evidence="2" id="KW-0028">Amino-acid biosynthesis</keyword>
<dbReference type="SUPFAM" id="SSF100950">
    <property type="entry name" value="NagB/RpiA/CoA transferase-like"/>
    <property type="match status" value="1"/>
</dbReference>
<dbReference type="Pfam" id="PF01008">
    <property type="entry name" value="IF-2B"/>
    <property type="match status" value="1"/>
</dbReference>
<dbReference type="InterPro" id="IPR011559">
    <property type="entry name" value="Initiation_fac_2B_a/b/d"/>
</dbReference>
<dbReference type="NCBIfam" id="TIGR00524">
    <property type="entry name" value="eIF-2B_rel"/>
    <property type="match status" value="1"/>
</dbReference>
<dbReference type="InterPro" id="IPR005251">
    <property type="entry name" value="IF-M1Pi"/>
</dbReference>
<evidence type="ECO:0000256" key="1">
    <source>
        <dbReference type="ARBA" id="ARBA00007251"/>
    </source>
</evidence>
<dbReference type="KEGG" id="bbrx:BRETT_004139"/>
<evidence type="ECO:0000256" key="2">
    <source>
        <dbReference type="ARBA" id="ARBA00022605"/>
    </source>
</evidence>
<dbReference type="InterPro" id="IPR027363">
    <property type="entry name" value="M1Pi_N"/>
</dbReference>
<dbReference type="Gene3D" id="1.20.120.420">
    <property type="entry name" value="translation initiation factor eif-2b, domain 1"/>
    <property type="match status" value="1"/>
</dbReference>
<name>A0A871R594_DEKBR</name>
<protein>
    <recommendedName>
        <fullName evidence="8">S-methyl-5-thioribose-1-phosphate isomerase</fullName>
    </recommendedName>
</protein>
<dbReference type="EMBL" id="CP063133">
    <property type="protein sequence ID" value="QOU18918.1"/>
    <property type="molecule type" value="Genomic_DNA"/>
</dbReference>
<dbReference type="GO" id="GO:0019509">
    <property type="term" value="P:L-methionine salvage from methylthioadenosine"/>
    <property type="evidence" value="ECO:0007669"/>
    <property type="project" value="TreeGrafter"/>
</dbReference>
<evidence type="ECO:0000256" key="4">
    <source>
        <dbReference type="ARBA" id="ARBA00023235"/>
    </source>
</evidence>
<evidence type="ECO:0000256" key="3">
    <source>
        <dbReference type="ARBA" id="ARBA00023167"/>
    </source>
</evidence>
<proteinExistence type="inferred from homology"/>
<evidence type="ECO:0008006" key="8">
    <source>
        <dbReference type="Google" id="ProtNLM"/>
    </source>
</evidence>
<dbReference type="RefSeq" id="XP_041135411.1">
    <property type="nucleotide sequence ID" value="XM_041282635.1"/>
</dbReference>
<reference evidence="6" key="2">
    <citation type="journal article" name="BMC Genomics">
        <title>New genome assemblies reveal patterns of domestication and adaptation across Brettanomyces (Dekkera) species.</title>
        <authorList>
            <person name="Roach M.J."/>
            <person name="Borneman A.R."/>
        </authorList>
    </citation>
    <scope>NUCLEOTIDE SEQUENCE</scope>
    <source>
        <strain evidence="6">UCD 2041</strain>
    </source>
</reference>
<dbReference type="FunFam" id="1.20.120.420:FF:000003">
    <property type="entry name" value="Methylthioribose-1-phosphate isomerase"/>
    <property type="match status" value="1"/>
</dbReference>
<dbReference type="InterPro" id="IPR042529">
    <property type="entry name" value="IF_2B-like_C"/>
</dbReference>
<keyword evidence="4" id="KW-0413">Isomerase</keyword>
<accession>A0A871R594</accession>
<dbReference type="InterPro" id="IPR000649">
    <property type="entry name" value="IF-2B-related"/>
</dbReference>
<dbReference type="NCBIfam" id="TIGR00512">
    <property type="entry name" value="salvage_mtnA"/>
    <property type="match status" value="1"/>
</dbReference>
<dbReference type="AlphaFoldDB" id="A0A871R594"/>
<sequence>MEKETLKSIKFTDHPVSLEILNQLLIPHETQYMKIDSMVPGPGSSFSAFEAIKGMYTRGAPAIMLVGCFSVVVELYRVILNHESEVMGYDIDDISLFKSHLLSQIDTLVSSRPTAVNLSNACNEIREVIKSFKGSNLKDLYNEILGFARSLYESDLRSNMQIGSHGKRYIYDELLKENFSGDFAVMTICNTGSLATSGYGTALGIIRALYHGENEQLHLPFKMSHVYSLETRPYNQGSRLTAYELKHDGIPFTLISDSMASFLIESLAGSSKDRKAGLDDCPVKFIIVGADRIAKNGDFANKIGTFQLALIASLYPSVKFIVAAPTTTIDRNICCGADIKVELRKMEEFAEVKGAEVRMNGTVVKDPEDGHVILKTVRVAPSGIDIWNPSFDVTPHRLVDAIVTEDCVYTKSSEGVFSL</sequence>
<dbReference type="PANTHER" id="PTHR43475:SF1">
    <property type="entry name" value="METHYLTHIORIBOSE-1-PHOSPHATE ISOMERASE"/>
    <property type="match status" value="1"/>
</dbReference>
<dbReference type="Gene3D" id="3.40.50.10470">
    <property type="entry name" value="Translation initiation factor eif-2b, domain 2"/>
    <property type="match status" value="1"/>
</dbReference>
<dbReference type="PANTHER" id="PTHR43475">
    <property type="entry name" value="METHYLTHIORIBOSE-1-PHOSPHATE ISOMERASE"/>
    <property type="match status" value="1"/>
</dbReference>
<evidence type="ECO:0000313" key="7">
    <source>
        <dbReference type="Proteomes" id="UP000663131"/>
    </source>
</evidence>
<dbReference type="GO" id="GO:0046523">
    <property type="term" value="F:S-methyl-5-thioribose-1-phosphate isomerase activity"/>
    <property type="evidence" value="ECO:0007669"/>
    <property type="project" value="TreeGrafter"/>
</dbReference>
<evidence type="ECO:0000313" key="6">
    <source>
        <dbReference type="EMBL" id="QOU18918.1"/>
    </source>
</evidence>
<evidence type="ECO:0000256" key="5">
    <source>
        <dbReference type="RuleBase" id="RU003814"/>
    </source>
</evidence>
<dbReference type="OrthoDB" id="2461at2759"/>
<gene>
    <name evidence="6" type="ORF">BRETT_004139</name>
</gene>